<dbReference type="EC" id="2.7.8.8" evidence="2"/>
<feature type="non-terminal residue" evidence="2">
    <location>
        <position position="310"/>
    </location>
</feature>
<dbReference type="EMBL" id="CADCTL010000174">
    <property type="protein sequence ID" value="CAA9258812.1"/>
    <property type="molecule type" value="Genomic_DNA"/>
</dbReference>
<feature type="compositionally biased region" description="Basic residues" evidence="1">
    <location>
        <begin position="298"/>
        <end position="310"/>
    </location>
</feature>
<reference evidence="2" key="1">
    <citation type="submission" date="2020-02" db="EMBL/GenBank/DDBJ databases">
        <authorList>
            <person name="Meier V. D."/>
        </authorList>
    </citation>
    <scope>NUCLEOTIDE SEQUENCE</scope>
    <source>
        <strain evidence="2">AVDCRST_MAG04</strain>
    </source>
</reference>
<dbReference type="EC" id="2.7.8.38" evidence="2"/>
<protein>
    <submittedName>
        <fullName evidence="2">CDP-diacylglycerol--serine O-phosphatidyltransferase @ Archaetidylserine synthase</fullName>
        <ecNumber evidence="2">2.7.8.38</ecNumber>
        <ecNumber evidence="2">2.7.8.8</ecNumber>
    </submittedName>
</protein>
<dbReference type="GO" id="GO:0043761">
    <property type="term" value="F:archaetidylserine synthase activity"/>
    <property type="evidence" value="ECO:0007669"/>
    <property type="project" value="UniProtKB-EC"/>
</dbReference>
<evidence type="ECO:0000313" key="2">
    <source>
        <dbReference type="EMBL" id="CAA9258812.1"/>
    </source>
</evidence>
<feature type="region of interest" description="Disordered" evidence="1">
    <location>
        <begin position="285"/>
        <end position="310"/>
    </location>
</feature>
<feature type="compositionally biased region" description="Basic residues" evidence="1">
    <location>
        <begin position="50"/>
        <end position="65"/>
    </location>
</feature>
<feature type="compositionally biased region" description="Low complexity" evidence="1">
    <location>
        <begin position="8"/>
        <end position="17"/>
    </location>
</feature>
<accession>A0A6J4IQ42</accession>
<keyword evidence="2" id="KW-0808">Transferase</keyword>
<dbReference type="AlphaFoldDB" id="A0A6J4IQ42"/>
<feature type="region of interest" description="Disordered" evidence="1">
    <location>
        <begin position="202"/>
        <end position="226"/>
    </location>
</feature>
<dbReference type="GO" id="GO:0003882">
    <property type="term" value="F:CDP-diacylglycerol-serine O-phosphatidyltransferase activity"/>
    <property type="evidence" value="ECO:0007669"/>
    <property type="project" value="UniProtKB-EC"/>
</dbReference>
<feature type="compositionally biased region" description="Low complexity" evidence="1">
    <location>
        <begin position="26"/>
        <end position="35"/>
    </location>
</feature>
<evidence type="ECO:0000256" key="1">
    <source>
        <dbReference type="SAM" id="MobiDB-lite"/>
    </source>
</evidence>
<feature type="non-terminal residue" evidence="2">
    <location>
        <position position="1"/>
    </location>
</feature>
<organism evidence="2">
    <name type="scientific">uncultured Acetobacteraceae bacterium</name>
    <dbReference type="NCBI Taxonomy" id="169975"/>
    <lineage>
        <taxon>Bacteria</taxon>
        <taxon>Pseudomonadati</taxon>
        <taxon>Pseudomonadota</taxon>
        <taxon>Alphaproteobacteria</taxon>
        <taxon>Acetobacterales</taxon>
        <taxon>Acetobacteraceae</taxon>
        <taxon>environmental samples</taxon>
    </lineage>
</organism>
<gene>
    <name evidence="2" type="ORF">AVDCRST_MAG04-2464</name>
</gene>
<name>A0A6J4IQ42_9PROT</name>
<feature type="region of interest" description="Disordered" evidence="1">
    <location>
        <begin position="243"/>
        <end position="268"/>
    </location>
</feature>
<proteinExistence type="predicted"/>
<sequence length="310" mass="32580">RRRRRRAAASPRQRAAAAPPPPPAPAAHAAPHQRAVLQPAHPEHLDHARPLRRAHRDSLRHRRAVGTRGGADRGGRRDRRHRRAFGAAPQGHLALRGGIRQPFGLPLLRRGAGAGAVSLDHARRPARPRLRALPPVRGLLGAAARALQRFHQRRTGHAAGGPAAAQAGLRAKLLHRRAGAGGRRAGVVPAVRLARLPRVGLAGAGARGPAPPRDRGASRGRRGAHGVHPADVELQELQGARGLRAAAPARHRRLRGGTAHRALGGVGGGGADLRGDAALLGAQLRATETGRGSDAGTGRRRPRGGRSRRL</sequence>
<feature type="region of interest" description="Disordered" evidence="1">
    <location>
        <begin position="1"/>
        <end position="80"/>
    </location>
</feature>